<evidence type="ECO:0000256" key="1">
    <source>
        <dbReference type="ARBA" id="ARBA00001947"/>
    </source>
</evidence>
<evidence type="ECO:0000313" key="8">
    <source>
        <dbReference type="Proteomes" id="UP001311799"/>
    </source>
</evidence>
<reference evidence="7 8" key="1">
    <citation type="submission" date="2023-10" db="EMBL/GenBank/DDBJ databases">
        <title>Comparative genomics analysis reveals potential genetic determinants of host preference in Cryptosporidium xiaoi.</title>
        <authorList>
            <person name="Xiao L."/>
            <person name="Li J."/>
        </authorList>
    </citation>
    <scope>NUCLEOTIDE SEQUENCE [LARGE SCALE GENOMIC DNA]</scope>
    <source>
        <strain evidence="7 8">52996</strain>
    </source>
</reference>
<keyword evidence="3" id="KW-0479">Metal-binding</keyword>
<accession>A0AAV9XZK3</accession>
<dbReference type="AlphaFoldDB" id="A0AAV9XZK3"/>
<dbReference type="GO" id="GO:0046872">
    <property type="term" value="F:metal ion binding"/>
    <property type="evidence" value="ECO:0007669"/>
    <property type="project" value="UniProtKB-KW"/>
</dbReference>
<comment type="caution">
    <text evidence="7">The sequence shown here is derived from an EMBL/GenBank/DDBJ whole genome shotgun (WGS) entry which is preliminary data.</text>
</comment>
<dbReference type="Proteomes" id="UP001311799">
    <property type="component" value="Unassembled WGS sequence"/>
</dbReference>
<dbReference type="EMBL" id="JAWDEY010000013">
    <property type="protein sequence ID" value="KAK6589347.1"/>
    <property type="molecule type" value="Genomic_DNA"/>
</dbReference>
<dbReference type="PANTHER" id="PTHR15910:SF1">
    <property type="entry name" value="ARCHAEMETZINCIN-2"/>
    <property type="match status" value="1"/>
</dbReference>
<evidence type="ECO:0000256" key="5">
    <source>
        <dbReference type="ARBA" id="ARBA00022833"/>
    </source>
</evidence>
<evidence type="ECO:0000313" key="7">
    <source>
        <dbReference type="EMBL" id="KAK6589347.1"/>
    </source>
</evidence>
<dbReference type="PANTHER" id="PTHR15910">
    <property type="entry name" value="ARCHAEMETZINCIN"/>
    <property type="match status" value="1"/>
</dbReference>
<evidence type="ECO:0000256" key="3">
    <source>
        <dbReference type="ARBA" id="ARBA00022723"/>
    </source>
</evidence>
<evidence type="ECO:0000256" key="2">
    <source>
        <dbReference type="ARBA" id="ARBA00022670"/>
    </source>
</evidence>
<dbReference type="InterPro" id="IPR012962">
    <property type="entry name" value="Pept_M54_archaemetzincn"/>
</dbReference>
<protein>
    <submittedName>
        <fullName evidence="7">Uncharacterized protein</fullName>
    </submittedName>
</protein>
<dbReference type="InterPro" id="IPR024079">
    <property type="entry name" value="MetalloPept_cat_dom_sf"/>
</dbReference>
<comment type="cofactor">
    <cofactor evidence="1">
        <name>Zn(2+)</name>
        <dbReference type="ChEBI" id="CHEBI:29105"/>
    </cofactor>
</comment>
<evidence type="ECO:0000256" key="6">
    <source>
        <dbReference type="ARBA" id="ARBA00023049"/>
    </source>
</evidence>
<keyword evidence="6" id="KW-0482">Metalloprotease</keyword>
<keyword evidence="8" id="KW-1185">Reference proteome</keyword>
<dbReference type="Gene3D" id="3.40.390.10">
    <property type="entry name" value="Collagenase (Catalytic Domain)"/>
    <property type="match status" value="1"/>
</dbReference>
<keyword evidence="4" id="KW-0378">Hydrolase</keyword>
<dbReference type="CDD" id="cd11375">
    <property type="entry name" value="Peptidase_M54"/>
    <property type="match status" value="1"/>
</dbReference>
<name>A0AAV9XZK3_9CRYT</name>
<evidence type="ECO:0000256" key="4">
    <source>
        <dbReference type="ARBA" id="ARBA00022801"/>
    </source>
</evidence>
<keyword evidence="5" id="KW-0862">Zinc</keyword>
<organism evidence="7 8">
    <name type="scientific">Cryptosporidium xiaoi</name>
    <dbReference type="NCBI Taxonomy" id="659607"/>
    <lineage>
        <taxon>Eukaryota</taxon>
        <taxon>Sar</taxon>
        <taxon>Alveolata</taxon>
        <taxon>Apicomplexa</taxon>
        <taxon>Conoidasida</taxon>
        <taxon>Coccidia</taxon>
        <taxon>Eucoccidiorida</taxon>
        <taxon>Eimeriorina</taxon>
        <taxon>Cryptosporidiidae</taxon>
        <taxon>Cryptosporidium</taxon>
    </lineage>
</organism>
<dbReference type="GO" id="GO:0006508">
    <property type="term" value="P:proteolysis"/>
    <property type="evidence" value="ECO:0007669"/>
    <property type="project" value="UniProtKB-KW"/>
</dbReference>
<dbReference type="Pfam" id="PF07998">
    <property type="entry name" value="Peptidase_M54"/>
    <property type="match status" value="1"/>
</dbReference>
<dbReference type="GO" id="GO:0008237">
    <property type="term" value="F:metallopeptidase activity"/>
    <property type="evidence" value="ECO:0007669"/>
    <property type="project" value="UniProtKB-KW"/>
</dbReference>
<dbReference type="SUPFAM" id="SSF55486">
    <property type="entry name" value="Metalloproteases ('zincins'), catalytic domain"/>
    <property type="match status" value="1"/>
</dbReference>
<sequence>MILLVLIGAFEPILNVGNLTFILKKLEEFTKIKTIIIKYDNPNICFSMKGRLKPKKNINNSEDLNLSKFELSRQQISTKSMLELLFGIKRKFIRENLCDEETHKKLTLLGITSMDIYPSNSHEYVFGQSDPDKGVAIISGHRLYQKDINEKEMGIRLLKVVMHEYFHLLKLSHCDQNCIMSTVCSISDLDKRTLDCCKKCLDYIKANNSESEFVKNFSEDLLILNDERSLSSI</sequence>
<gene>
    <name evidence="7" type="ORF">RS030_213353</name>
</gene>
<keyword evidence="2" id="KW-0645">Protease</keyword>
<proteinExistence type="predicted"/>